<dbReference type="SUPFAM" id="SSF52540">
    <property type="entry name" value="P-loop containing nucleoside triphosphate hydrolases"/>
    <property type="match status" value="1"/>
</dbReference>
<evidence type="ECO:0000313" key="4">
    <source>
        <dbReference type="EMBL" id="KAH9413232.1"/>
    </source>
</evidence>
<dbReference type="Gene3D" id="3.40.50.300">
    <property type="entry name" value="P-loop containing nucleotide triphosphate hydrolases"/>
    <property type="match status" value="1"/>
</dbReference>
<keyword evidence="3" id="KW-1133">Transmembrane helix</keyword>
<dbReference type="PANTHER" id="PTHR11711">
    <property type="entry name" value="ADP RIBOSYLATION FACTOR-RELATED"/>
    <property type="match status" value="1"/>
</dbReference>
<keyword evidence="5" id="KW-1185">Reference proteome</keyword>
<dbReference type="InterPro" id="IPR005225">
    <property type="entry name" value="Small_GTP-bd"/>
</dbReference>
<evidence type="ECO:0000256" key="1">
    <source>
        <dbReference type="ARBA" id="ARBA00022741"/>
    </source>
</evidence>
<dbReference type="PROSITE" id="PS51422">
    <property type="entry name" value="SAR1"/>
    <property type="match status" value="1"/>
</dbReference>
<dbReference type="PROSITE" id="PS51417">
    <property type="entry name" value="ARF"/>
    <property type="match status" value="1"/>
</dbReference>
<evidence type="ECO:0000256" key="2">
    <source>
        <dbReference type="ARBA" id="ARBA00023134"/>
    </source>
</evidence>
<feature type="transmembrane region" description="Helical" evidence="3">
    <location>
        <begin position="79"/>
        <end position="98"/>
    </location>
</feature>
<protein>
    <submittedName>
        <fullName evidence="4">Arf GTPase arl1</fullName>
    </submittedName>
</protein>
<reference evidence="4 5" key="1">
    <citation type="journal article" date="2018" name="J. Allergy Clin. Immunol.">
        <title>High-quality assembly of Dermatophagoides pteronyssinus genome and transcriptome reveals a wide range of novel allergens.</title>
        <authorList>
            <person name="Liu X.Y."/>
            <person name="Yang K.Y."/>
            <person name="Wang M.Q."/>
            <person name="Kwok J.S."/>
            <person name="Zeng X."/>
            <person name="Yang Z."/>
            <person name="Xiao X.J."/>
            <person name="Lau C.P."/>
            <person name="Li Y."/>
            <person name="Huang Z.M."/>
            <person name="Ba J.G."/>
            <person name="Yim A.K."/>
            <person name="Ouyang C.Y."/>
            <person name="Ngai S.M."/>
            <person name="Chan T.F."/>
            <person name="Leung E.L."/>
            <person name="Liu L."/>
            <person name="Liu Z.G."/>
            <person name="Tsui S.K."/>
        </authorList>
    </citation>
    <scope>NUCLEOTIDE SEQUENCE [LARGE SCALE GENOMIC DNA]</scope>
    <source>
        <strain evidence="4">Derp</strain>
    </source>
</reference>
<gene>
    <name evidence="4" type="primary">ARL1</name>
    <name evidence="4" type="ORF">DERP_006919</name>
</gene>
<proteinExistence type="predicted"/>
<dbReference type="SMART" id="SM00177">
    <property type="entry name" value="ARF"/>
    <property type="match status" value="1"/>
</dbReference>
<sequence length="635" mass="73545">MLRTGKITRFAVYVYPNYKYRFLFCVCIRNLKIVFTTKQTTMKFNHQNLIDCDNNGDNSDGCNSMIMTDTIKFSKHVHFSLNAIYYWIISSIILIQYVNIIESKSRIPDMCENESVDSAVRIRFEDHFERYFLSNGHYYWLYNLDEQSPNERIALRIPYNFEPDVAIVKDTSQCSKGYRSILLIQMRITSNRQAEWFQLEMKINRWNSTTPIFWNEIQKIANCDLEKEICTATDPYFMTMAFDFKQKLDGAFGVIGDIAYFIQGDKVFKVLYKNQCIDNPYAQVIAYPGLSIGTTTTAALVEPGLNDTIDIILFDRDLHYRLANQENLADVHFTQNIAEPSNWQPNNPYYFKTCQHPNIMLGLNTFVQDLFTDSKRHYYLRRIIFAIFFICLICIFLLAILLLIRNNRNQKKKQSDHKQVAEKETQPKELEACLQINVDTETGKMNGNSLTSYTVMGNLLSYFKSLFGSREMRILILGLDGAGKTTILYRLQVGEVVTTIPTIGFNVEQVTYKNLKFQVWDLGGQTSIRPYWRCYYSNTDAIIYVVDSSDRERIGISKQELVSMLEEEELKNAILVVLANKQDMENALSVAEVHNELGLDVLKNRTFQIFKTSAIKGDGLDEAMEWLSNSLTANK</sequence>
<dbReference type="InterPro" id="IPR006689">
    <property type="entry name" value="Small_GTPase_ARF/SAR"/>
</dbReference>
<keyword evidence="1" id="KW-0547">Nucleotide-binding</keyword>
<comment type="caution">
    <text evidence="4">The sequence shown here is derived from an EMBL/GenBank/DDBJ whole genome shotgun (WGS) entry which is preliminary data.</text>
</comment>
<keyword evidence="3" id="KW-0472">Membrane</keyword>
<dbReference type="SMART" id="SM00175">
    <property type="entry name" value="RAB"/>
    <property type="match status" value="1"/>
</dbReference>
<dbReference type="Pfam" id="PF00025">
    <property type="entry name" value="Arf"/>
    <property type="match status" value="1"/>
</dbReference>
<keyword evidence="2" id="KW-0342">GTP-binding</keyword>
<dbReference type="InterPro" id="IPR024156">
    <property type="entry name" value="Small_GTPase_ARF"/>
</dbReference>
<dbReference type="Proteomes" id="UP000887458">
    <property type="component" value="Unassembled WGS sequence"/>
</dbReference>
<dbReference type="SMART" id="SM00178">
    <property type="entry name" value="SAR"/>
    <property type="match status" value="1"/>
</dbReference>
<dbReference type="NCBIfam" id="TIGR00231">
    <property type="entry name" value="small_GTP"/>
    <property type="match status" value="1"/>
</dbReference>
<dbReference type="SUPFAM" id="SSF50923">
    <property type="entry name" value="Hemopexin-like domain"/>
    <property type="match status" value="1"/>
</dbReference>
<dbReference type="InterPro" id="IPR027417">
    <property type="entry name" value="P-loop_NTPase"/>
</dbReference>
<keyword evidence="3" id="KW-0812">Transmembrane</keyword>
<accession>A0ABQ8ISQ9</accession>
<feature type="transmembrane region" description="Helical" evidence="3">
    <location>
        <begin position="383"/>
        <end position="404"/>
    </location>
</feature>
<organism evidence="4 5">
    <name type="scientific">Dermatophagoides pteronyssinus</name>
    <name type="common">European house dust mite</name>
    <dbReference type="NCBI Taxonomy" id="6956"/>
    <lineage>
        <taxon>Eukaryota</taxon>
        <taxon>Metazoa</taxon>
        <taxon>Ecdysozoa</taxon>
        <taxon>Arthropoda</taxon>
        <taxon>Chelicerata</taxon>
        <taxon>Arachnida</taxon>
        <taxon>Acari</taxon>
        <taxon>Acariformes</taxon>
        <taxon>Sarcoptiformes</taxon>
        <taxon>Astigmata</taxon>
        <taxon>Psoroptidia</taxon>
        <taxon>Analgoidea</taxon>
        <taxon>Pyroglyphidae</taxon>
        <taxon>Dermatophagoidinae</taxon>
        <taxon>Dermatophagoides</taxon>
    </lineage>
</organism>
<evidence type="ECO:0000256" key="3">
    <source>
        <dbReference type="SAM" id="Phobius"/>
    </source>
</evidence>
<dbReference type="EMBL" id="NJHN03000123">
    <property type="protein sequence ID" value="KAH9413232.1"/>
    <property type="molecule type" value="Genomic_DNA"/>
</dbReference>
<dbReference type="CDD" id="cd04151">
    <property type="entry name" value="Arl1"/>
    <property type="match status" value="1"/>
</dbReference>
<evidence type="ECO:0000313" key="5">
    <source>
        <dbReference type="Proteomes" id="UP000887458"/>
    </source>
</evidence>
<dbReference type="PROSITE" id="PS51419">
    <property type="entry name" value="RAB"/>
    <property type="match status" value="1"/>
</dbReference>
<name>A0ABQ8ISQ9_DERPT</name>
<dbReference type="PRINTS" id="PR00328">
    <property type="entry name" value="SAR1GTPBP"/>
</dbReference>
<reference evidence="4 5" key="2">
    <citation type="journal article" date="2022" name="Mol. Biol. Evol.">
        <title>Comparative Genomics Reveals Insights into the Divergent Evolution of Astigmatic Mites and Household Pest Adaptations.</title>
        <authorList>
            <person name="Xiong Q."/>
            <person name="Wan A.T."/>
            <person name="Liu X."/>
            <person name="Fung C.S."/>
            <person name="Xiao X."/>
            <person name="Malainual N."/>
            <person name="Hou J."/>
            <person name="Wang L."/>
            <person name="Wang M."/>
            <person name="Yang K.Y."/>
            <person name="Cui Y."/>
            <person name="Leung E.L."/>
            <person name="Nong W."/>
            <person name="Shin S.K."/>
            <person name="Au S.W."/>
            <person name="Jeong K.Y."/>
            <person name="Chew F.T."/>
            <person name="Hui J.H."/>
            <person name="Leung T.F."/>
            <person name="Tungtrongchitr A."/>
            <person name="Zhong N."/>
            <person name="Liu Z."/>
            <person name="Tsui S.K."/>
        </authorList>
    </citation>
    <scope>NUCLEOTIDE SEQUENCE [LARGE SCALE GENOMIC DNA]</scope>
    <source>
        <strain evidence="4">Derp</strain>
    </source>
</reference>
<dbReference type="InterPro" id="IPR036375">
    <property type="entry name" value="Hemopexin-like_dom_sf"/>
</dbReference>